<proteinExistence type="predicted"/>
<dbReference type="AlphaFoldDB" id="A8ZVE5"/>
<keyword evidence="3" id="KW-1185">Reference proteome</keyword>
<reference evidence="2 3" key="1">
    <citation type="submission" date="2007-10" db="EMBL/GenBank/DDBJ databases">
        <title>Complete sequence of Desulfococcus oleovorans Hxd3.</title>
        <authorList>
            <consortium name="US DOE Joint Genome Institute"/>
            <person name="Copeland A."/>
            <person name="Lucas S."/>
            <person name="Lapidus A."/>
            <person name="Barry K."/>
            <person name="Glavina del Rio T."/>
            <person name="Dalin E."/>
            <person name="Tice H."/>
            <person name="Pitluck S."/>
            <person name="Kiss H."/>
            <person name="Brettin T."/>
            <person name="Bruce D."/>
            <person name="Detter J.C."/>
            <person name="Han C."/>
            <person name="Schmutz J."/>
            <person name="Larimer F."/>
            <person name="Land M."/>
            <person name="Hauser L."/>
            <person name="Kyrpides N."/>
            <person name="Kim E."/>
            <person name="Wawrik B."/>
            <person name="Richardson P."/>
        </authorList>
    </citation>
    <scope>NUCLEOTIDE SEQUENCE [LARGE SCALE GENOMIC DNA]</scope>
    <source>
        <strain evidence="3">DSM 6200 / JCM 39069 / Hxd3</strain>
    </source>
</reference>
<dbReference type="eggNOG" id="COG2982">
    <property type="taxonomic scope" value="Bacteria"/>
</dbReference>
<dbReference type="Proteomes" id="UP000008561">
    <property type="component" value="Chromosome"/>
</dbReference>
<feature type="coiled-coil region" evidence="1">
    <location>
        <begin position="222"/>
        <end position="256"/>
    </location>
</feature>
<evidence type="ECO:0000256" key="1">
    <source>
        <dbReference type="SAM" id="Coils"/>
    </source>
</evidence>
<keyword evidence="1" id="KW-0175">Coiled coil</keyword>
<gene>
    <name evidence="2" type="ordered locus">Dole_0796</name>
</gene>
<dbReference type="HOGENOM" id="CLU_028865_0_0_7"/>
<dbReference type="RefSeq" id="WP_012174224.1">
    <property type="nucleotide sequence ID" value="NC_009943.1"/>
</dbReference>
<evidence type="ECO:0000313" key="2">
    <source>
        <dbReference type="EMBL" id="ABW66606.1"/>
    </source>
</evidence>
<dbReference type="EMBL" id="CP000859">
    <property type="protein sequence ID" value="ABW66606.1"/>
    <property type="molecule type" value="Genomic_DNA"/>
</dbReference>
<dbReference type="OrthoDB" id="231813at2"/>
<accession>A8ZVE5</accession>
<evidence type="ECO:0008006" key="4">
    <source>
        <dbReference type="Google" id="ProtNLM"/>
    </source>
</evidence>
<dbReference type="InterPro" id="IPR019934">
    <property type="entry name" value="CHP03545"/>
</dbReference>
<dbReference type="NCBIfam" id="TIGR03545">
    <property type="entry name" value="TIGR03545 family protein"/>
    <property type="match status" value="1"/>
</dbReference>
<dbReference type="KEGG" id="dol:Dole_0796"/>
<name>A8ZVE5_DESOH</name>
<dbReference type="STRING" id="96561.Dole_0796"/>
<sequence length="577" mass="62319">MKKLIRWPGLIAFVVLVGGLAGFWLLFADAIVKGIIERRGTAMVGAKVEIAGLDLTLVPAGMRISGLAVTDPDSPMTNAVEIGEMVMTVDSGRLLRRKLIIDEMGIEGMRFGTARSVSGAVKKRTADRPKNAEKAAKKFNLPSFDMPDPKEILEKEDLETIRLANELKADIDAARARWEARIQELPDRQAFEEYKSRINKIKTGARGLSGLLGTAGEAAVLSKEIKADLDRVKAAKAALETDRTRFEKRAEQVTQAPAKDLKRLVEKYGLSTGGVANISRLLFGEKIYAWVTTAQKWYQRVQPYVVKATASGRDKKEKPAPPERGKGVDIRFREANPLPDFLIRKIHAQAVLEMGDIGGTIENLTLEQHILGAPTTFAFSGKDLKQAASVAAKGAVNFVSPQKPVHTVDLSVDRYAFSNAVLVDDPSFPLALKSGLADLSVRGRLDNSGINASGVLNTKKASLSLDMEKDAGPVKTAIASALGDIRAFDVRASAIGPIEDMDIKVSSSIDEAVKTALANQLKAETARFETALKTTMQEKIQAAVGTPGQYPAALDGIEKELAGRLNLGESLLKDLGK</sequence>
<organism evidence="2 3">
    <name type="scientific">Desulfosudis oleivorans (strain DSM 6200 / JCM 39069 / Hxd3)</name>
    <name type="common">Desulfococcus oleovorans</name>
    <dbReference type="NCBI Taxonomy" id="96561"/>
    <lineage>
        <taxon>Bacteria</taxon>
        <taxon>Pseudomonadati</taxon>
        <taxon>Thermodesulfobacteriota</taxon>
        <taxon>Desulfobacteria</taxon>
        <taxon>Desulfobacterales</taxon>
        <taxon>Desulfosudaceae</taxon>
        <taxon>Desulfosudis</taxon>
    </lineage>
</organism>
<evidence type="ECO:0000313" key="3">
    <source>
        <dbReference type="Proteomes" id="UP000008561"/>
    </source>
</evidence>
<protein>
    <recommendedName>
        <fullName evidence="4">TIGR03545 family protein</fullName>
    </recommendedName>
</protein>